<gene>
    <name evidence="1" type="ORF">SADFL11_1237</name>
</gene>
<comment type="caution">
    <text evidence="1">The sequence shown here is derived from an EMBL/GenBank/DDBJ whole genome shotgun (WGS) entry which is preliminary data.</text>
</comment>
<reference evidence="1 2" key="2">
    <citation type="submission" date="2013-04" db="EMBL/GenBank/DDBJ databases">
        <authorList>
            <person name="Fiebig A."/>
            <person name="Pradella S."/>
            <person name="Wagner-Doebler I."/>
        </authorList>
    </citation>
    <scope>NUCLEOTIDE SEQUENCE [LARGE SCALE GENOMIC DNA]</scope>
    <source>
        <strain evidence="2">DSM 17067 / NCIMB 14079 / DFL-11</strain>
    </source>
</reference>
<proteinExistence type="predicted"/>
<organism evidence="1 2">
    <name type="scientific">Roseibium alexandrii (strain DSM 17067 / NCIMB 14079 / DFL-11)</name>
    <name type="common">Labrenzia alexandrii</name>
    <dbReference type="NCBI Taxonomy" id="244592"/>
    <lineage>
        <taxon>Bacteria</taxon>
        <taxon>Pseudomonadati</taxon>
        <taxon>Pseudomonadota</taxon>
        <taxon>Alphaproteobacteria</taxon>
        <taxon>Hyphomicrobiales</taxon>
        <taxon>Stappiaceae</taxon>
        <taxon>Roseibium</taxon>
    </lineage>
</organism>
<evidence type="ECO:0000313" key="2">
    <source>
        <dbReference type="Proteomes" id="UP000004703"/>
    </source>
</evidence>
<dbReference type="Proteomes" id="UP000004703">
    <property type="component" value="Chromosome"/>
</dbReference>
<dbReference type="AlphaFoldDB" id="A0A5E8GWJ5"/>
<dbReference type="RefSeq" id="WP_134852997.1">
    <property type="nucleotide sequence ID" value="NZ_CM011002.1"/>
</dbReference>
<name>A0A5E8GWJ5_ROSAD</name>
<sequence length="79" mass="8796">MFTNFNIVGMTPADITELNRHFVKEETICVGAAELTFGSNEGRPMVILMSQGEHAVLQVDEPCDLSTFAETYGNPWEDE</sequence>
<protein>
    <submittedName>
        <fullName evidence="1">Uncharacterized protein</fullName>
    </submittedName>
</protein>
<reference evidence="1 2" key="1">
    <citation type="submission" date="2008-01" db="EMBL/GenBank/DDBJ databases">
        <authorList>
            <person name="Wagner-Dobler I."/>
            <person name="Ferriera S."/>
            <person name="Johnson J."/>
            <person name="Kravitz S."/>
            <person name="Beeson K."/>
            <person name="Sutton G."/>
            <person name="Rogers Y.-H."/>
            <person name="Friedman R."/>
            <person name="Frazier M."/>
            <person name="Venter J.C."/>
        </authorList>
    </citation>
    <scope>NUCLEOTIDE SEQUENCE [LARGE SCALE GENOMIC DNA]</scope>
    <source>
        <strain evidence="2">DSM 17067 / NCIMB 14079 / DFL-11</strain>
    </source>
</reference>
<evidence type="ECO:0000313" key="1">
    <source>
        <dbReference type="EMBL" id="EEE43951.2"/>
    </source>
</evidence>
<accession>A0A5E8GWJ5</accession>
<dbReference type="EMBL" id="ACCU02000003">
    <property type="protein sequence ID" value="EEE43951.2"/>
    <property type="molecule type" value="Genomic_DNA"/>
</dbReference>